<protein>
    <submittedName>
        <fullName evidence="1">Kinase-like protein</fullName>
    </submittedName>
</protein>
<reference evidence="1" key="2">
    <citation type="journal article" date="2022" name="New Phytol.">
        <title>Evolutionary transition to the ectomycorrhizal habit in the genomes of a hyperdiverse lineage of mushroom-forming fungi.</title>
        <authorList>
            <person name="Looney B."/>
            <person name="Miyauchi S."/>
            <person name="Morin E."/>
            <person name="Drula E."/>
            <person name="Courty P.E."/>
            <person name="Kohler A."/>
            <person name="Kuo A."/>
            <person name="LaButti K."/>
            <person name="Pangilinan J."/>
            <person name="Lipzen A."/>
            <person name="Riley R."/>
            <person name="Andreopoulos W."/>
            <person name="He G."/>
            <person name="Johnson J."/>
            <person name="Nolan M."/>
            <person name="Tritt A."/>
            <person name="Barry K.W."/>
            <person name="Grigoriev I.V."/>
            <person name="Nagy L.G."/>
            <person name="Hibbett D."/>
            <person name="Henrissat B."/>
            <person name="Matheny P.B."/>
            <person name="Labbe J."/>
            <person name="Martin F.M."/>
        </authorList>
    </citation>
    <scope>NUCLEOTIDE SEQUENCE</scope>
    <source>
        <strain evidence="1">HHB10654</strain>
    </source>
</reference>
<name>A0ACB8T6C8_9AGAM</name>
<evidence type="ECO:0000313" key="1">
    <source>
        <dbReference type="EMBL" id="KAI0063683.1"/>
    </source>
</evidence>
<reference evidence="1" key="1">
    <citation type="submission" date="2021-03" db="EMBL/GenBank/DDBJ databases">
        <authorList>
            <consortium name="DOE Joint Genome Institute"/>
            <person name="Ahrendt S."/>
            <person name="Looney B.P."/>
            <person name="Miyauchi S."/>
            <person name="Morin E."/>
            <person name="Drula E."/>
            <person name="Courty P.E."/>
            <person name="Chicoki N."/>
            <person name="Fauchery L."/>
            <person name="Kohler A."/>
            <person name="Kuo A."/>
            <person name="Labutti K."/>
            <person name="Pangilinan J."/>
            <person name="Lipzen A."/>
            <person name="Riley R."/>
            <person name="Andreopoulos W."/>
            <person name="He G."/>
            <person name="Johnson J."/>
            <person name="Barry K.W."/>
            <person name="Grigoriev I.V."/>
            <person name="Nagy L."/>
            <person name="Hibbett D."/>
            <person name="Henrissat B."/>
            <person name="Matheny P.B."/>
            <person name="Labbe J."/>
            <person name="Martin F."/>
        </authorList>
    </citation>
    <scope>NUCLEOTIDE SEQUENCE</scope>
    <source>
        <strain evidence="1">HHB10654</strain>
    </source>
</reference>
<accession>A0ACB8T6C8</accession>
<comment type="caution">
    <text evidence="1">The sequence shown here is derived from an EMBL/GenBank/DDBJ whole genome shotgun (WGS) entry which is preliminary data.</text>
</comment>
<gene>
    <name evidence="1" type="ORF">BV25DRAFT_1801879</name>
</gene>
<sequence length="853" mass="95178">MASKTWRPLPTPPIAPNQAYEAAARDHEQIYSLANPYHAPHPYPSTFNPAGPNYDEPSTTLRGGTLLHKGFYDLLALIPTPSPSRFLWGAPDTSSEPVAGPRYEDLSPTRNAPTRPVAPALHSLPPVSAVSPKKGRRISKDMVSRPTGFVHLVHASDADQAEALLTRWGPDGVGKLGDPRWAIPIKNRVRNNLQARAVNEVVSALGPSHNGVDEGQAPLRVVNGISASNSSIITTAARENVHLSSVDGLPGRPGNSTIRWGGGLTAHPEQEHEDETASLDAPPPAAPPRRTVTPSLATLEKAVSARIYFENLYFPLFRHPPSREQRRLAMERDMASMGLSEPRKEELRARWRQNETHYLRDKRRKVDVSAFIKLKTIGHGAFGVVSLVKERSTGELYAMKQLRKTDMLRKGQEGHVRAERDVLKSASLVSSPGGAEWIVRMHYSFQDRDNLYLVLEYMGGGDLLNLLIERDVFPEDFTRFYVAEMVLAIESCHKHGFIHRDIKPDNFLFDPEGHIKLSDFGLATDLHWAHDTSYYEQQRLHLLRKHGIDLEDNLGDGARTKRLNRKDAELLMGGGDGQGGIFTWREKNRRKLAYSVCGTNSYMSPEVIRGQGYSYSCDWWSLGVILFECLYGYPPFVSNSRHVTRQKILNWKQSLRFPSRPRVSHEGVDLMKQLLCEPEDRLGSQASASVTRPNSMVVQARRSTFIAPGGLGNVDGAELIKSHPFFRGIDWMNIHRYPAPYRPELQNPEDTRHFDDDIPAEPLAPANGAPADATRDLMLLDKVHGAEILDVRKALAFAGFTHKSPRAISYVRADKAFNPEPDSYGQDDDDEADRGRSTVRLPQEVGKGRAISM</sequence>
<keyword evidence="2" id="KW-1185">Reference proteome</keyword>
<proteinExistence type="predicted"/>
<dbReference type="Proteomes" id="UP000814140">
    <property type="component" value="Unassembled WGS sequence"/>
</dbReference>
<evidence type="ECO:0000313" key="2">
    <source>
        <dbReference type="Proteomes" id="UP000814140"/>
    </source>
</evidence>
<organism evidence="1 2">
    <name type="scientific">Artomyces pyxidatus</name>
    <dbReference type="NCBI Taxonomy" id="48021"/>
    <lineage>
        <taxon>Eukaryota</taxon>
        <taxon>Fungi</taxon>
        <taxon>Dikarya</taxon>
        <taxon>Basidiomycota</taxon>
        <taxon>Agaricomycotina</taxon>
        <taxon>Agaricomycetes</taxon>
        <taxon>Russulales</taxon>
        <taxon>Auriscalpiaceae</taxon>
        <taxon>Artomyces</taxon>
    </lineage>
</organism>
<dbReference type="EMBL" id="MU277202">
    <property type="protein sequence ID" value="KAI0063683.1"/>
    <property type="molecule type" value="Genomic_DNA"/>
</dbReference>